<dbReference type="OrthoDB" id="5783963at2759"/>
<dbReference type="Pfam" id="PF13339">
    <property type="entry name" value="AATF-Che1"/>
    <property type="match status" value="1"/>
</dbReference>
<dbReference type="FunCoup" id="A0A6P8Y3K6">
    <property type="interactions" value="1919"/>
</dbReference>
<evidence type="ECO:0000313" key="6">
    <source>
        <dbReference type="RefSeq" id="XP_034230890.1"/>
    </source>
</evidence>
<evidence type="ECO:0000259" key="4">
    <source>
        <dbReference type="Pfam" id="PF13339"/>
    </source>
</evidence>
<accession>A0A6P8Y3K6</accession>
<dbReference type="Pfam" id="PF08164">
    <property type="entry name" value="TRAUB"/>
    <property type="match status" value="1"/>
</dbReference>
<dbReference type="Proteomes" id="UP000515158">
    <property type="component" value="Unplaced"/>
</dbReference>
<sequence length="554" mass="62784">MIAPKRKKKTLADNISFLLANENTTVDPEDDIHPETSARVVDEDFDDELDDFAPSSKLRKSNADLLESVDKRYEGGRTSRKELMNDSDSDEEDDDSDDDNHSSGKEDLIPGPLKRKRSLAGISDEDDSAEEEEADGDGDGEADSADGDSGDDYEDYEDFEDKGSDGEGGSEDSPEEGSEDDETSDFRHMSGKDVNQEMKRGISVRNQLNFWDNFLDCRIQLQKILSISNQLPQPDVYPLFAQKGGADFRSNTSKAKHRLSKLMDSLLNLQDALLKSYPETKNLNKSNNKAENTNAADDSDEEITSSEDEDDMKSNGRSKRGFEGTDDEDDEDNEDKEDGHGSKKRQKREDIGKILATRHANYVAYRNATIQKWNSKTQVAHGTSSRNFSAFEQSTLKQIDQILADKSRVTRRTQLRRTEYHVLGQVDQPNEKVGTKETHDGAESKESKSTAELIREYDPEIFDDSDFYHQLLRELIERRSSDVTNPVQLGRQWIELQKIRSKMKRKVDTKASKGRRLRFTVHPKLVNYMAPEPSILMNEDAVTELYNSLFGKKK</sequence>
<dbReference type="InParanoid" id="A0A6P8Y3K6"/>
<reference evidence="6" key="1">
    <citation type="submission" date="2025-08" db="UniProtKB">
        <authorList>
            <consortium name="RefSeq"/>
        </authorList>
    </citation>
    <scope>IDENTIFICATION</scope>
    <source>
        <tissue evidence="6">Total insect</tissue>
    </source>
</reference>
<feature type="compositionally biased region" description="Basic and acidic residues" evidence="2">
    <location>
        <begin position="31"/>
        <end position="42"/>
    </location>
</feature>
<gene>
    <name evidence="6" type="primary">LOC117639391</name>
</gene>
<dbReference type="KEGG" id="tpal:117639391"/>
<proteinExistence type="inferred from homology"/>
<feature type="compositionally biased region" description="Polar residues" evidence="2">
    <location>
        <begin position="280"/>
        <end position="296"/>
    </location>
</feature>
<dbReference type="GeneID" id="117639391"/>
<evidence type="ECO:0000313" key="5">
    <source>
        <dbReference type="Proteomes" id="UP000515158"/>
    </source>
</evidence>
<feature type="compositionally biased region" description="Acidic residues" evidence="2">
    <location>
        <begin position="168"/>
        <end position="183"/>
    </location>
</feature>
<feature type="region of interest" description="Disordered" evidence="2">
    <location>
        <begin position="21"/>
        <end position="194"/>
    </location>
</feature>
<name>A0A6P8Y3K6_THRPL</name>
<feature type="compositionally biased region" description="Acidic residues" evidence="2">
    <location>
        <begin position="85"/>
        <end position="98"/>
    </location>
</feature>
<dbReference type="PANTHER" id="PTHR15565">
    <property type="entry name" value="AATF PROTEIN APOPTOSIS ANTAGONIZING TRANSCRIPTION FACTOR"/>
    <property type="match status" value="1"/>
</dbReference>
<evidence type="ECO:0000259" key="3">
    <source>
        <dbReference type="Pfam" id="PF08164"/>
    </source>
</evidence>
<feature type="compositionally biased region" description="Acidic residues" evidence="2">
    <location>
        <begin position="123"/>
        <end position="160"/>
    </location>
</feature>
<keyword evidence="5" id="KW-1185">Reference proteome</keyword>
<comment type="similarity">
    <text evidence="1">Belongs to the AATF family.</text>
</comment>
<feature type="region of interest" description="Disordered" evidence="2">
    <location>
        <begin position="426"/>
        <end position="450"/>
    </location>
</feature>
<dbReference type="InterPro" id="IPR039223">
    <property type="entry name" value="AATF/Bfr2"/>
</dbReference>
<feature type="compositionally biased region" description="Acidic residues" evidence="2">
    <location>
        <begin position="297"/>
        <end position="311"/>
    </location>
</feature>
<feature type="compositionally biased region" description="Basic and acidic residues" evidence="2">
    <location>
        <begin position="184"/>
        <end position="194"/>
    </location>
</feature>
<evidence type="ECO:0000256" key="1">
    <source>
        <dbReference type="ARBA" id="ARBA00008966"/>
    </source>
</evidence>
<feature type="compositionally biased region" description="Basic and acidic residues" evidence="2">
    <location>
        <begin position="99"/>
        <end position="108"/>
    </location>
</feature>
<feature type="compositionally biased region" description="Acidic residues" evidence="2">
    <location>
        <begin position="324"/>
        <end position="336"/>
    </location>
</feature>
<dbReference type="InterPro" id="IPR012617">
    <property type="entry name" value="AATF_C"/>
</dbReference>
<dbReference type="GO" id="GO:0005730">
    <property type="term" value="C:nucleolus"/>
    <property type="evidence" value="ECO:0007669"/>
    <property type="project" value="TreeGrafter"/>
</dbReference>
<feature type="domain" description="AATF leucine zipper-containing" evidence="4">
    <location>
        <begin position="197"/>
        <end position="376"/>
    </location>
</feature>
<evidence type="ECO:0000256" key="2">
    <source>
        <dbReference type="SAM" id="MobiDB-lite"/>
    </source>
</evidence>
<dbReference type="PANTHER" id="PTHR15565:SF0">
    <property type="entry name" value="PROTEIN AATF"/>
    <property type="match status" value="1"/>
</dbReference>
<dbReference type="RefSeq" id="XP_034230890.1">
    <property type="nucleotide sequence ID" value="XM_034374999.1"/>
</dbReference>
<feature type="compositionally biased region" description="Basic and acidic residues" evidence="2">
    <location>
        <begin position="429"/>
        <end position="450"/>
    </location>
</feature>
<dbReference type="InterPro" id="IPR025160">
    <property type="entry name" value="AATF"/>
</dbReference>
<dbReference type="GO" id="GO:0006357">
    <property type="term" value="P:regulation of transcription by RNA polymerase II"/>
    <property type="evidence" value="ECO:0007669"/>
    <property type="project" value="TreeGrafter"/>
</dbReference>
<feature type="domain" description="Apoptosis-antagonizing transcription factor C-terminal" evidence="3">
    <location>
        <begin position="468"/>
        <end position="550"/>
    </location>
</feature>
<feature type="region of interest" description="Disordered" evidence="2">
    <location>
        <begin position="280"/>
        <end position="351"/>
    </location>
</feature>
<feature type="compositionally biased region" description="Basic and acidic residues" evidence="2">
    <location>
        <begin position="337"/>
        <end position="351"/>
    </location>
</feature>
<protein>
    <submittedName>
        <fullName evidence="6">Protein AATF-like</fullName>
    </submittedName>
</protein>
<feature type="compositionally biased region" description="Basic and acidic residues" evidence="2">
    <location>
        <begin position="68"/>
        <end position="84"/>
    </location>
</feature>
<dbReference type="AlphaFoldDB" id="A0A6P8Y3K6"/>
<organism evidence="6">
    <name type="scientific">Thrips palmi</name>
    <name type="common">Melon thrips</name>
    <dbReference type="NCBI Taxonomy" id="161013"/>
    <lineage>
        <taxon>Eukaryota</taxon>
        <taxon>Metazoa</taxon>
        <taxon>Ecdysozoa</taxon>
        <taxon>Arthropoda</taxon>
        <taxon>Hexapoda</taxon>
        <taxon>Insecta</taxon>
        <taxon>Pterygota</taxon>
        <taxon>Neoptera</taxon>
        <taxon>Paraneoptera</taxon>
        <taxon>Thysanoptera</taxon>
        <taxon>Terebrantia</taxon>
        <taxon>Thripoidea</taxon>
        <taxon>Thripidae</taxon>
        <taxon>Thrips</taxon>
    </lineage>
</organism>